<feature type="transmembrane region" description="Helical" evidence="6">
    <location>
        <begin position="84"/>
        <end position="102"/>
    </location>
</feature>
<dbReference type="GO" id="GO:0016491">
    <property type="term" value="F:oxidoreductase activity"/>
    <property type="evidence" value="ECO:0007669"/>
    <property type="project" value="InterPro"/>
</dbReference>
<dbReference type="AlphaFoldDB" id="A0A0G4F7N2"/>
<protein>
    <recommendedName>
        <fullName evidence="7">Fatty acid hydroxylase domain-containing protein</fullName>
    </recommendedName>
</protein>
<comment type="subcellular location">
    <subcellularLocation>
        <location evidence="1">Membrane</location>
    </subcellularLocation>
</comment>
<dbReference type="SUPFAM" id="SSF143597">
    <property type="entry name" value="YojJ-like"/>
    <property type="match status" value="2"/>
</dbReference>
<dbReference type="InterPro" id="IPR050307">
    <property type="entry name" value="Sterol_Desaturase_Related"/>
</dbReference>
<evidence type="ECO:0000256" key="6">
    <source>
        <dbReference type="SAM" id="Phobius"/>
    </source>
</evidence>
<feature type="domain" description="Fatty acid hydroxylase" evidence="7">
    <location>
        <begin position="134"/>
        <end position="261"/>
    </location>
</feature>
<evidence type="ECO:0000256" key="2">
    <source>
        <dbReference type="ARBA" id="ARBA00022692"/>
    </source>
</evidence>
<feature type="compositionally biased region" description="Basic and acidic residues" evidence="5">
    <location>
        <begin position="277"/>
        <end position="305"/>
    </location>
</feature>
<feature type="region of interest" description="Disordered" evidence="5">
    <location>
        <begin position="265"/>
        <end position="305"/>
    </location>
</feature>
<evidence type="ECO:0000256" key="4">
    <source>
        <dbReference type="ARBA" id="ARBA00023136"/>
    </source>
</evidence>
<feature type="transmembrane region" description="Helical" evidence="6">
    <location>
        <begin position="122"/>
        <end position="139"/>
    </location>
</feature>
<accession>A0A0G4F7N2</accession>
<evidence type="ECO:0000256" key="5">
    <source>
        <dbReference type="SAM" id="MobiDB-lite"/>
    </source>
</evidence>
<dbReference type="GO" id="GO:0005506">
    <property type="term" value="F:iron ion binding"/>
    <property type="evidence" value="ECO:0007669"/>
    <property type="project" value="InterPro"/>
</dbReference>
<dbReference type="Pfam" id="PF04116">
    <property type="entry name" value="FA_hydroxylase"/>
    <property type="match status" value="1"/>
</dbReference>
<organism evidence="8">
    <name type="scientific">Chromera velia CCMP2878</name>
    <dbReference type="NCBI Taxonomy" id="1169474"/>
    <lineage>
        <taxon>Eukaryota</taxon>
        <taxon>Sar</taxon>
        <taxon>Alveolata</taxon>
        <taxon>Colpodellida</taxon>
        <taxon>Chromeraceae</taxon>
        <taxon>Chromera</taxon>
    </lineage>
</organism>
<dbReference type="PANTHER" id="PTHR11863">
    <property type="entry name" value="STEROL DESATURASE"/>
    <property type="match status" value="1"/>
</dbReference>
<dbReference type="VEuPathDB" id="CryptoDB:Cvel_2906"/>
<evidence type="ECO:0000256" key="3">
    <source>
        <dbReference type="ARBA" id="ARBA00022989"/>
    </source>
</evidence>
<evidence type="ECO:0000313" key="8">
    <source>
        <dbReference type="EMBL" id="CEM08485.1"/>
    </source>
</evidence>
<dbReference type="EMBL" id="CDMZ01000176">
    <property type="protein sequence ID" value="CEM08485.1"/>
    <property type="molecule type" value="Genomic_DNA"/>
</dbReference>
<evidence type="ECO:0000259" key="7">
    <source>
        <dbReference type="Pfam" id="PF04116"/>
    </source>
</evidence>
<keyword evidence="4 6" id="KW-0472">Membrane</keyword>
<proteinExistence type="predicted"/>
<dbReference type="GO" id="GO:0016020">
    <property type="term" value="C:membrane"/>
    <property type="evidence" value="ECO:0007669"/>
    <property type="project" value="UniProtKB-SubCell"/>
</dbReference>
<feature type="transmembrane region" description="Helical" evidence="6">
    <location>
        <begin position="176"/>
        <end position="197"/>
    </location>
</feature>
<gene>
    <name evidence="8" type="ORF">Cvel_2906</name>
</gene>
<dbReference type="InterPro" id="IPR006694">
    <property type="entry name" value="Fatty_acid_hydroxylase"/>
</dbReference>
<feature type="transmembrane region" description="Helical" evidence="6">
    <location>
        <begin position="19"/>
        <end position="40"/>
    </location>
</feature>
<keyword evidence="2 6" id="KW-0812">Transmembrane</keyword>
<sequence length="756" mass="85321">MQTVERIIASVCSLHRESIGAAAFMIFGYVSLNLVLKWYFYERALTGKAQLETWKLQPKRTDNVKLAAHNWVPLFRRKPGVQPFHALICTTNLAVAASFAAFVTELNIRELGSLYSPPVKDFWVDLLQVFLVTFVMCIYETAGEYYFHRIFHLPFMYRNFHKLHHRYKAPSPFDDLYAHPVEVVLYYLILWGPAFWWPRVVPVRSFLLYMVIMGATGVIDHSGIRLGVPLLYTAEDHDKHHGLFNVNFGFPFAFMDMLHGTTAAAMQRQQQQQQEVASKENSEEDTKSKNGDLKGHRSKLKETDSRNLWRKSVSSVDSMSASKKKPAEQAVEDVYIQEEASKSEVLETSMSAASLQSTVEDEAVINRFLVVLPITYLILRVKQQHPRVSNETLLAIATYCVGLARNGQGGTVALRGCTPFRKSWWPLQKRDVAATSEPATHQQLAVTVENLWKSVRPGVTVVHGDFIEETGLFVKPIFVSRHRRTLQFSLPETSPGESNGGRRSRGSRHGAAEDLAAFGKATVVVVSEERKQFSLVFPDAPRNWSDPLMHGRTCHSRLAVADSRSEAGELAEEIRKAYDSTDPWSEEHFLGSLFELLTPIFLHSRAALGVALAHLFVTGIVAFGEGGWIHVAIGLHALVCPHIVREVTPTDRKTLRECLAGMTQLAEIGWGALMVFPTRDPEDPFILPRQTQKKEKVEWGYQFVSIFDPSEDSHDGAVLIEGDCISYRGAMISVENRKPLWCEKRQPPLEVKSFRV</sequence>
<name>A0A0G4F7N2_9ALVE</name>
<keyword evidence="3 6" id="KW-1133">Transmembrane helix</keyword>
<dbReference type="GO" id="GO:0008610">
    <property type="term" value="P:lipid biosynthetic process"/>
    <property type="evidence" value="ECO:0007669"/>
    <property type="project" value="InterPro"/>
</dbReference>
<evidence type="ECO:0000256" key="1">
    <source>
        <dbReference type="ARBA" id="ARBA00004370"/>
    </source>
</evidence>
<reference evidence="8" key="1">
    <citation type="submission" date="2014-11" db="EMBL/GenBank/DDBJ databases">
        <authorList>
            <person name="Otto D Thomas"/>
            <person name="Naeem Raeece"/>
        </authorList>
    </citation>
    <scope>NUCLEOTIDE SEQUENCE</scope>
</reference>
<dbReference type="Gene3D" id="3.40.1700.10">
    <property type="entry name" value="DNA integrity scanning protein, DisA, N-terminal domain"/>
    <property type="match status" value="1"/>
</dbReference>
<feature type="region of interest" description="Disordered" evidence="5">
    <location>
        <begin position="489"/>
        <end position="510"/>
    </location>
</feature>
<dbReference type="InterPro" id="IPR036888">
    <property type="entry name" value="DNA_integrity_DisA_N_sf"/>
</dbReference>